<evidence type="ECO:0000313" key="2">
    <source>
        <dbReference type="Proteomes" id="UP000322873"/>
    </source>
</evidence>
<name>A0A5M9JPR9_MONFR</name>
<dbReference type="AlphaFoldDB" id="A0A5M9JPR9"/>
<keyword evidence="2" id="KW-1185">Reference proteome</keyword>
<organism evidence="1 2">
    <name type="scientific">Monilinia fructicola</name>
    <name type="common">Brown rot fungus</name>
    <name type="synonym">Ciboria fructicola</name>
    <dbReference type="NCBI Taxonomy" id="38448"/>
    <lineage>
        <taxon>Eukaryota</taxon>
        <taxon>Fungi</taxon>
        <taxon>Dikarya</taxon>
        <taxon>Ascomycota</taxon>
        <taxon>Pezizomycotina</taxon>
        <taxon>Leotiomycetes</taxon>
        <taxon>Helotiales</taxon>
        <taxon>Sclerotiniaceae</taxon>
        <taxon>Monilinia</taxon>
    </lineage>
</organism>
<protein>
    <submittedName>
        <fullName evidence="1">Uncharacterized protein</fullName>
    </submittedName>
</protein>
<comment type="caution">
    <text evidence="1">The sequence shown here is derived from an EMBL/GenBank/DDBJ whole genome shotgun (WGS) entry which is preliminary data.</text>
</comment>
<reference evidence="1 2" key="1">
    <citation type="submission" date="2019-06" db="EMBL/GenBank/DDBJ databases">
        <title>Genome Sequence of the Brown Rot Fungal Pathogen Monilinia fructicola.</title>
        <authorList>
            <person name="De Miccolis Angelini R.M."/>
            <person name="Landi L."/>
            <person name="Abate D."/>
            <person name="Pollastro S."/>
            <person name="Romanazzi G."/>
            <person name="Faretra F."/>
        </authorList>
    </citation>
    <scope>NUCLEOTIDE SEQUENCE [LARGE SCALE GENOMIC DNA]</scope>
    <source>
        <strain evidence="1 2">Mfrc123</strain>
    </source>
</reference>
<dbReference type="Proteomes" id="UP000322873">
    <property type="component" value="Unassembled WGS sequence"/>
</dbReference>
<proteinExistence type="predicted"/>
<dbReference type="EMBL" id="VICG01000007">
    <property type="protein sequence ID" value="KAA8570009.1"/>
    <property type="molecule type" value="Genomic_DNA"/>
</dbReference>
<accession>A0A5M9JPR9</accession>
<evidence type="ECO:0000313" key="1">
    <source>
        <dbReference type="EMBL" id="KAA8570009.1"/>
    </source>
</evidence>
<gene>
    <name evidence="1" type="ORF">EYC84_002347</name>
</gene>
<sequence length="166" mass="17089">MREKEFWVGRYEWRDYWRGTDAGGTGAGGNAAGGSTGGGTVAGGTAAGGNAAGETTVGGTVARGTAAGGTVGGGIFQGGNWGFAFGSPDPNSIIGDPNLSGMGYQKYMCKYRFLFGCLNLVWLVDVACAHCLSEGPLVDENRSIFEDFPLKIEALTALPGFTLRSS</sequence>